<sequence length="59" mass="6546">MLLIEHLWAMGESNALVNRIKFLKRDTALVTAVVYESMFAAEDGSIPATVQVIFLNPPL</sequence>
<protein>
    <submittedName>
        <fullName evidence="3">Uncharacterized protein</fullName>
    </submittedName>
</protein>
<proteinExistence type="predicted"/>
<evidence type="ECO:0000313" key="4">
    <source>
        <dbReference type="Proteomes" id="UP000215914"/>
    </source>
</evidence>
<dbReference type="PANTHER" id="PTHR13090">
    <property type="entry name" value="ARGININE-HYDROXYLASE NDUFAF5, MITOCHONDRIAL"/>
    <property type="match status" value="1"/>
</dbReference>
<name>A0A9K3DZ66_HELAN</name>
<gene>
    <name evidence="3" type="ORF">HanXRQr2_Chr15g0675751</name>
</gene>
<organism evidence="3 4">
    <name type="scientific">Helianthus annuus</name>
    <name type="common">Common sunflower</name>
    <dbReference type="NCBI Taxonomy" id="4232"/>
    <lineage>
        <taxon>Eukaryota</taxon>
        <taxon>Viridiplantae</taxon>
        <taxon>Streptophyta</taxon>
        <taxon>Embryophyta</taxon>
        <taxon>Tracheophyta</taxon>
        <taxon>Spermatophyta</taxon>
        <taxon>Magnoliopsida</taxon>
        <taxon>eudicotyledons</taxon>
        <taxon>Gunneridae</taxon>
        <taxon>Pentapetalae</taxon>
        <taxon>asterids</taxon>
        <taxon>campanulids</taxon>
        <taxon>Asterales</taxon>
        <taxon>Asteraceae</taxon>
        <taxon>Asteroideae</taxon>
        <taxon>Heliantheae alliance</taxon>
        <taxon>Heliantheae</taxon>
        <taxon>Helianthus</taxon>
    </lineage>
</organism>
<evidence type="ECO:0000256" key="1">
    <source>
        <dbReference type="ARBA" id="ARBA00022603"/>
    </source>
</evidence>
<accession>A0A9K3DZ66</accession>
<reference evidence="3" key="1">
    <citation type="journal article" date="2017" name="Nature">
        <title>The sunflower genome provides insights into oil metabolism, flowering and Asterid evolution.</title>
        <authorList>
            <person name="Badouin H."/>
            <person name="Gouzy J."/>
            <person name="Grassa C.J."/>
            <person name="Murat F."/>
            <person name="Staton S.E."/>
            <person name="Cottret L."/>
            <person name="Lelandais-Briere C."/>
            <person name="Owens G.L."/>
            <person name="Carrere S."/>
            <person name="Mayjonade B."/>
            <person name="Legrand L."/>
            <person name="Gill N."/>
            <person name="Kane N.C."/>
            <person name="Bowers J.E."/>
            <person name="Hubner S."/>
            <person name="Bellec A."/>
            <person name="Berard A."/>
            <person name="Berges H."/>
            <person name="Blanchet N."/>
            <person name="Boniface M.C."/>
            <person name="Brunel D."/>
            <person name="Catrice O."/>
            <person name="Chaidir N."/>
            <person name="Claudel C."/>
            <person name="Donnadieu C."/>
            <person name="Faraut T."/>
            <person name="Fievet G."/>
            <person name="Helmstetter N."/>
            <person name="King M."/>
            <person name="Knapp S.J."/>
            <person name="Lai Z."/>
            <person name="Le Paslier M.C."/>
            <person name="Lippi Y."/>
            <person name="Lorenzon L."/>
            <person name="Mandel J.R."/>
            <person name="Marage G."/>
            <person name="Marchand G."/>
            <person name="Marquand E."/>
            <person name="Bret-Mestries E."/>
            <person name="Morien E."/>
            <person name="Nambeesan S."/>
            <person name="Nguyen T."/>
            <person name="Pegot-Espagnet P."/>
            <person name="Pouilly N."/>
            <person name="Raftis F."/>
            <person name="Sallet E."/>
            <person name="Schiex T."/>
            <person name="Thomas J."/>
            <person name="Vandecasteele C."/>
            <person name="Vares D."/>
            <person name="Vear F."/>
            <person name="Vautrin S."/>
            <person name="Crespi M."/>
            <person name="Mangin B."/>
            <person name="Burke J.M."/>
            <person name="Salse J."/>
            <person name="Munos S."/>
            <person name="Vincourt P."/>
            <person name="Rieseberg L.H."/>
            <person name="Langlade N.B."/>
        </authorList>
    </citation>
    <scope>NUCLEOTIDE SEQUENCE</scope>
    <source>
        <tissue evidence="3">Leaves</tissue>
    </source>
</reference>
<keyword evidence="2" id="KW-0808">Transferase</keyword>
<dbReference type="AlphaFoldDB" id="A0A9K3DZ66"/>
<comment type="caution">
    <text evidence="3">The sequence shown here is derived from an EMBL/GenBank/DDBJ whole genome shotgun (WGS) entry which is preliminary data.</text>
</comment>
<dbReference type="PANTHER" id="PTHR13090:SF1">
    <property type="entry name" value="ARGININE-HYDROXYLASE NDUFAF5, MITOCHONDRIAL"/>
    <property type="match status" value="1"/>
</dbReference>
<reference evidence="3" key="2">
    <citation type="submission" date="2020-06" db="EMBL/GenBank/DDBJ databases">
        <title>Helianthus annuus Genome sequencing and assembly Release 2.</title>
        <authorList>
            <person name="Gouzy J."/>
            <person name="Langlade N."/>
            <person name="Munos S."/>
        </authorList>
    </citation>
    <scope>NUCLEOTIDE SEQUENCE</scope>
    <source>
        <tissue evidence="3">Leaves</tissue>
    </source>
</reference>
<dbReference type="InterPro" id="IPR050602">
    <property type="entry name" value="Malonyl-ACP_OMT"/>
</dbReference>
<dbReference type="GO" id="GO:0008168">
    <property type="term" value="F:methyltransferase activity"/>
    <property type="evidence" value="ECO:0007669"/>
    <property type="project" value="UniProtKB-KW"/>
</dbReference>
<dbReference type="Proteomes" id="UP000215914">
    <property type="component" value="Unassembled WGS sequence"/>
</dbReference>
<evidence type="ECO:0000256" key="2">
    <source>
        <dbReference type="ARBA" id="ARBA00022679"/>
    </source>
</evidence>
<dbReference type="EMBL" id="MNCJ02000330">
    <property type="protein sequence ID" value="KAF5763043.1"/>
    <property type="molecule type" value="Genomic_DNA"/>
</dbReference>
<keyword evidence="1" id="KW-0489">Methyltransferase</keyword>
<dbReference type="Gramene" id="mRNA:HanXRQr2_Chr15g0675751">
    <property type="protein sequence ID" value="mRNA:HanXRQr2_Chr15g0675751"/>
    <property type="gene ID" value="HanXRQr2_Chr15g0675751"/>
</dbReference>
<keyword evidence="4" id="KW-1185">Reference proteome</keyword>
<dbReference type="GO" id="GO:0032259">
    <property type="term" value="P:methylation"/>
    <property type="evidence" value="ECO:0007669"/>
    <property type="project" value="UniProtKB-KW"/>
</dbReference>
<evidence type="ECO:0000313" key="3">
    <source>
        <dbReference type="EMBL" id="KAF5763043.1"/>
    </source>
</evidence>